<dbReference type="AlphaFoldDB" id="A0A183IIL5"/>
<dbReference type="InterPro" id="IPR011701">
    <property type="entry name" value="MFS"/>
</dbReference>
<evidence type="ECO:0000256" key="1">
    <source>
        <dbReference type="ARBA" id="ARBA00004141"/>
    </source>
</evidence>
<keyword evidence="6 7" id="KW-0472">Membrane</keyword>
<evidence type="ECO:0000256" key="4">
    <source>
        <dbReference type="ARBA" id="ARBA00022847"/>
    </source>
</evidence>
<evidence type="ECO:0000256" key="5">
    <source>
        <dbReference type="ARBA" id="ARBA00022989"/>
    </source>
</evidence>
<accession>A0A183IIL5</accession>
<evidence type="ECO:0000313" key="9">
    <source>
        <dbReference type="Proteomes" id="UP000270296"/>
    </source>
</evidence>
<feature type="transmembrane region" description="Helical" evidence="7">
    <location>
        <begin position="149"/>
        <end position="169"/>
    </location>
</feature>
<dbReference type="WBParaSite" id="SBAD_0000361901-mRNA-1">
    <property type="protein sequence ID" value="SBAD_0000361901-mRNA-1"/>
    <property type="gene ID" value="SBAD_0000361901"/>
</dbReference>
<evidence type="ECO:0000256" key="3">
    <source>
        <dbReference type="ARBA" id="ARBA00022692"/>
    </source>
</evidence>
<keyword evidence="5 7" id="KW-1133">Transmembrane helix</keyword>
<dbReference type="FunFam" id="1.20.1250.20:FF:000003">
    <property type="entry name" value="Solute carrier family 17 member 3"/>
    <property type="match status" value="1"/>
</dbReference>
<dbReference type="GO" id="GO:0016020">
    <property type="term" value="C:membrane"/>
    <property type="evidence" value="ECO:0007669"/>
    <property type="project" value="UniProtKB-SubCell"/>
</dbReference>
<dbReference type="PANTHER" id="PTHR11662:SF399">
    <property type="entry name" value="FI19708P1-RELATED"/>
    <property type="match status" value="1"/>
</dbReference>
<evidence type="ECO:0000256" key="6">
    <source>
        <dbReference type="ARBA" id="ARBA00023136"/>
    </source>
</evidence>
<evidence type="ECO:0000313" key="10">
    <source>
        <dbReference type="WBParaSite" id="SBAD_0000361901-mRNA-1"/>
    </source>
</evidence>
<dbReference type="GO" id="GO:0015293">
    <property type="term" value="F:symporter activity"/>
    <property type="evidence" value="ECO:0007669"/>
    <property type="project" value="UniProtKB-KW"/>
</dbReference>
<dbReference type="Gene3D" id="1.20.1250.20">
    <property type="entry name" value="MFS general substrate transporter like domains"/>
    <property type="match status" value="1"/>
</dbReference>
<gene>
    <name evidence="8" type="ORF">SBAD_LOCUS3460</name>
</gene>
<dbReference type="InterPro" id="IPR036259">
    <property type="entry name" value="MFS_trans_sf"/>
</dbReference>
<dbReference type="GO" id="GO:0006820">
    <property type="term" value="P:monoatomic anion transport"/>
    <property type="evidence" value="ECO:0007669"/>
    <property type="project" value="TreeGrafter"/>
</dbReference>
<keyword evidence="3 7" id="KW-0812">Transmembrane</keyword>
<feature type="transmembrane region" description="Helical" evidence="7">
    <location>
        <begin position="114"/>
        <end position="137"/>
    </location>
</feature>
<feature type="transmembrane region" description="Helical" evidence="7">
    <location>
        <begin position="90"/>
        <end position="108"/>
    </location>
</feature>
<name>A0A183IIL5_9BILA</name>
<evidence type="ECO:0000256" key="2">
    <source>
        <dbReference type="ARBA" id="ARBA00022448"/>
    </source>
</evidence>
<keyword evidence="9" id="KW-1185">Reference proteome</keyword>
<proteinExistence type="predicted"/>
<evidence type="ECO:0000313" key="8">
    <source>
        <dbReference type="EMBL" id="VDP01216.1"/>
    </source>
</evidence>
<organism evidence="10">
    <name type="scientific">Soboliphyme baturini</name>
    <dbReference type="NCBI Taxonomy" id="241478"/>
    <lineage>
        <taxon>Eukaryota</taxon>
        <taxon>Metazoa</taxon>
        <taxon>Ecdysozoa</taxon>
        <taxon>Nematoda</taxon>
        <taxon>Enoplea</taxon>
        <taxon>Dorylaimia</taxon>
        <taxon>Dioctophymatida</taxon>
        <taxon>Dioctophymatoidea</taxon>
        <taxon>Soboliphymatidae</taxon>
        <taxon>Soboliphyme</taxon>
    </lineage>
</organism>
<feature type="transmembrane region" description="Helical" evidence="7">
    <location>
        <begin position="181"/>
        <end position="202"/>
    </location>
</feature>
<protein>
    <submittedName>
        <fullName evidence="10">MFS domain-containing protein</fullName>
    </submittedName>
</protein>
<dbReference type="Proteomes" id="UP000270296">
    <property type="component" value="Unassembled WGS sequence"/>
</dbReference>
<keyword evidence="4" id="KW-0769">Symport</keyword>
<reference evidence="10" key="1">
    <citation type="submission" date="2016-06" db="UniProtKB">
        <authorList>
            <consortium name="WormBaseParasite"/>
        </authorList>
    </citation>
    <scope>IDENTIFICATION</scope>
</reference>
<dbReference type="PANTHER" id="PTHR11662">
    <property type="entry name" value="SOLUTE CARRIER FAMILY 17"/>
    <property type="match status" value="1"/>
</dbReference>
<dbReference type="Pfam" id="PF07690">
    <property type="entry name" value="MFS_1"/>
    <property type="match status" value="1"/>
</dbReference>
<sequence length="248" mass="26932">KPPFPWRAALTSIPLWATFIAHWAGDWAAYAMLTSMPTFMNDVLKISQSSLGLLSSLPYVAYFCGTNISGFLADFLQSRKYLEAAMTRKLMTAIAYGGQGTFLVAAGLCSEGQVTLVTTFLTLGMGLSGFQYSGVLINYMDIAPQFSGTLFGIGNTMSSMAGILAPAVMGAMTPNGTKEEWLLFFNLTDRILTVSFVLFLIFGKGEVLPWARDCAKQQKENSKVHDYSLKTLKDGAVFKGTQSETAEA</sequence>
<feature type="transmembrane region" description="Helical" evidence="7">
    <location>
        <begin position="59"/>
        <end position="78"/>
    </location>
</feature>
<dbReference type="InterPro" id="IPR050382">
    <property type="entry name" value="MFS_Na/Anion_cotransporter"/>
</dbReference>
<evidence type="ECO:0000256" key="7">
    <source>
        <dbReference type="SAM" id="Phobius"/>
    </source>
</evidence>
<dbReference type="OrthoDB" id="2985014at2759"/>
<comment type="subcellular location">
    <subcellularLocation>
        <location evidence="1">Membrane</location>
        <topology evidence="1">Multi-pass membrane protein</topology>
    </subcellularLocation>
</comment>
<keyword evidence="2" id="KW-0813">Transport</keyword>
<dbReference type="EMBL" id="UZAM01007758">
    <property type="protein sequence ID" value="VDP01216.1"/>
    <property type="molecule type" value="Genomic_DNA"/>
</dbReference>
<dbReference type="SUPFAM" id="SSF103473">
    <property type="entry name" value="MFS general substrate transporter"/>
    <property type="match status" value="1"/>
</dbReference>
<reference evidence="8 9" key="2">
    <citation type="submission" date="2018-11" db="EMBL/GenBank/DDBJ databases">
        <authorList>
            <consortium name="Pathogen Informatics"/>
        </authorList>
    </citation>
    <scope>NUCLEOTIDE SEQUENCE [LARGE SCALE GENOMIC DNA]</scope>
</reference>